<keyword evidence="3" id="KW-1185">Reference proteome</keyword>
<dbReference type="Proteomes" id="UP001151699">
    <property type="component" value="Chromosome X"/>
</dbReference>
<dbReference type="AlphaFoldDB" id="A0A9Q0MW53"/>
<protein>
    <submittedName>
        <fullName evidence="2">Uncharacterized protein</fullName>
    </submittedName>
</protein>
<dbReference type="OrthoDB" id="7771159at2759"/>
<dbReference type="EMBL" id="WJQU01000003">
    <property type="protein sequence ID" value="KAJ6639023.1"/>
    <property type="molecule type" value="Genomic_DNA"/>
</dbReference>
<evidence type="ECO:0000313" key="3">
    <source>
        <dbReference type="Proteomes" id="UP001151699"/>
    </source>
</evidence>
<accession>A0A9Q0MW53</accession>
<feature type="region of interest" description="Disordered" evidence="1">
    <location>
        <begin position="1"/>
        <end position="25"/>
    </location>
</feature>
<evidence type="ECO:0000313" key="2">
    <source>
        <dbReference type="EMBL" id="KAJ6639023.1"/>
    </source>
</evidence>
<comment type="caution">
    <text evidence="2">The sequence shown here is derived from an EMBL/GenBank/DDBJ whole genome shotgun (WGS) entry which is preliminary data.</text>
</comment>
<evidence type="ECO:0000256" key="1">
    <source>
        <dbReference type="SAM" id="MobiDB-lite"/>
    </source>
</evidence>
<gene>
    <name evidence="2" type="ORF">Bhyg_11762</name>
</gene>
<feature type="compositionally biased region" description="Pro residues" evidence="1">
    <location>
        <begin position="1"/>
        <end position="12"/>
    </location>
</feature>
<reference evidence="2" key="1">
    <citation type="submission" date="2022-07" db="EMBL/GenBank/DDBJ databases">
        <authorList>
            <person name="Trinca V."/>
            <person name="Uliana J.V.C."/>
            <person name="Torres T.T."/>
            <person name="Ward R.J."/>
            <person name="Monesi N."/>
        </authorList>
    </citation>
    <scope>NUCLEOTIDE SEQUENCE</scope>
    <source>
        <strain evidence="2">HSMRA1968</strain>
        <tissue evidence="2">Whole embryos</tissue>
    </source>
</reference>
<name>A0A9Q0MW53_9DIPT</name>
<proteinExistence type="predicted"/>
<sequence>KSPRSSPEPIPGPDQDASPPESDSFVVLSSDISEGDATEAFQMQVDEILAKLTRWNSVEEDYDFTLERSLVAQ</sequence>
<organism evidence="2 3">
    <name type="scientific">Pseudolycoriella hygida</name>
    <dbReference type="NCBI Taxonomy" id="35572"/>
    <lineage>
        <taxon>Eukaryota</taxon>
        <taxon>Metazoa</taxon>
        <taxon>Ecdysozoa</taxon>
        <taxon>Arthropoda</taxon>
        <taxon>Hexapoda</taxon>
        <taxon>Insecta</taxon>
        <taxon>Pterygota</taxon>
        <taxon>Neoptera</taxon>
        <taxon>Endopterygota</taxon>
        <taxon>Diptera</taxon>
        <taxon>Nematocera</taxon>
        <taxon>Sciaroidea</taxon>
        <taxon>Sciaridae</taxon>
        <taxon>Pseudolycoriella</taxon>
    </lineage>
</organism>
<feature type="non-terminal residue" evidence="2">
    <location>
        <position position="73"/>
    </location>
</feature>